<dbReference type="InterPro" id="IPR011063">
    <property type="entry name" value="TilS/TtcA_N"/>
</dbReference>
<dbReference type="PANTHER" id="PTHR43033">
    <property type="entry name" value="TRNA(ILE)-LYSIDINE SYNTHASE-RELATED"/>
    <property type="match status" value="1"/>
</dbReference>
<dbReference type="SUPFAM" id="SSF52402">
    <property type="entry name" value="Adenine nucleotide alpha hydrolases-like"/>
    <property type="match status" value="1"/>
</dbReference>
<dbReference type="Gene3D" id="1.20.59.20">
    <property type="match status" value="1"/>
</dbReference>
<evidence type="ECO:0000256" key="3">
    <source>
        <dbReference type="ARBA" id="ARBA00022598"/>
    </source>
</evidence>
<dbReference type="CDD" id="cd01992">
    <property type="entry name" value="TilS_N"/>
    <property type="match status" value="1"/>
</dbReference>
<dbReference type="GO" id="GO:0032267">
    <property type="term" value="F:tRNA(Ile)-lysidine synthase activity"/>
    <property type="evidence" value="ECO:0007669"/>
    <property type="project" value="UniProtKB-EC"/>
</dbReference>
<dbReference type="InterPro" id="IPR012094">
    <property type="entry name" value="tRNA_Ile_lys_synt"/>
</dbReference>
<feature type="domain" description="Lysidine-tRNA(Ile) synthetase C-terminal" evidence="9">
    <location>
        <begin position="399"/>
        <end position="472"/>
    </location>
</feature>
<feature type="binding site" evidence="8">
    <location>
        <begin position="48"/>
        <end position="53"/>
    </location>
    <ligand>
        <name>ATP</name>
        <dbReference type="ChEBI" id="CHEBI:30616"/>
    </ligand>
</feature>
<reference evidence="10 11" key="1">
    <citation type="submission" date="2021-08" db="EMBL/GenBank/DDBJ databases">
        <authorList>
            <person name="Peeters C."/>
        </authorList>
    </citation>
    <scope>NUCLEOTIDE SEQUENCE [LARGE SCALE GENOMIC DNA]</scope>
    <source>
        <strain evidence="10 11">LMG 32289</strain>
    </source>
</reference>
<evidence type="ECO:0000259" key="9">
    <source>
        <dbReference type="SMART" id="SM00977"/>
    </source>
</evidence>
<keyword evidence="5 8" id="KW-0547">Nucleotide-binding</keyword>
<dbReference type="NCBIfam" id="TIGR02432">
    <property type="entry name" value="lysidine_TilS_N"/>
    <property type="match status" value="1"/>
</dbReference>
<comment type="catalytic activity">
    <reaction evidence="7 8">
        <text>cytidine(34) in tRNA(Ile2) + L-lysine + ATP = lysidine(34) in tRNA(Ile2) + AMP + diphosphate + H(+)</text>
        <dbReference type="Rhea" id="RHEA:43744"/>
        <dbReference type="Rhea" id="RHEA-COMP:10625"/>
        <dbReference type="Rhea" id="RHEA-COMP:10670"/>
        <dbReference type="ChEBI" id="CHEBI:15378"/>
        <dbReference type="ChEBI" id="CHEBI:30616"/>
        <dbReference type="ChEBI" id="CHEBI:32551"/>
        <dbReference type="ChEBI" id="CHEBI:33019"/>
        <dbReference type="ChEBI" id="CHEBI:82748"/>
        <dbReference type="ChEBI" id="CHEBI:83665"/>
        <dbReference type="ChEBI" id="CHEBI:456215"/>
        <dbReference type="EC" id="6.3.4.19"/>
    </reaction>
</comment>
<evidence type="ECO:0000313" key="11">
    <source>
        <dbReference type="Proteomes" id="UP000706525"/>
    </source>
</evidence>
<dbReference type="SUPFAM" id="SSF82829">
    <property type="entry name" value="MesJ substrate recognition domain-like"/>
    <property type="match status" value="1"/>
</dbReference>
<dbReference type="SMART" id="SM00977">
    <property type="entry name" value="TilS_C"/>
    <property type="match status" value="1"/>
</dbReference>
<organism evidence="10 11">
    <name type="scientific">Cupriavidus pampae</name>
    <dbReference type="NCBI Taxonomy" id="659251"/>
    <lineage>
        <taxon>Bacteria</taxon>
        <taxon>Pseudomonadati</taxon>
        <taxon>Pseudomonadota</taxon>
        <taxon>Betaproteobacteria</taxon>
        <taxon>Burkholderiales</taxon>
        <taxon>Burkholderiaceae</taxon>
        <taxon>Cupriavidus</taxon>
    </lineage>
</organism>
<sequence length="488" mass="52736">MRAATLPFARLTDKVAQAVQASAAFVVSAPTDASIVHPNGGVIAVALSGGRDSVALLHAARAAAATLSLPLVALHVHHGLQAQADAWEAFCVELCAGWNVALHTERVQVAGRGGEGIEAAARRARYDALGRMCRAANARVLLFAHHRDDQVETVLLRLFRGAGVAGLAGMPAMRALDAAGDVQLLRPWLEVPRAEIDAYCSHHALRWIEDPSNTDTRFARNALRSHLPALMAAFPGLQESVAQAAAHVAQAAGMLDDVTTRDLAGIVRAARDADTFAELDLPGLRALSPARGDAVLRTWLRDLGTQAPTTARLAAMRRQLIEHDGGEPAIAHDGLVLRRFRDSVLACRPAPSVPPEPFDFVWQDWQAEGQVRVPAWQGVFRFTRDDSFGVPEAVLRAPMHVAVRAGGERIVLRPGGPARALKQAYQEAGVPAWRREFLPLLWAGSTLVLAAGLGLHRRWPDAPHAPRWRVEWVPDRLPARVPDPTQRP</sequence>
<comment type="subcellular location">
    <subcellularLocation>
        <location evidence="1 8">Cytoplasm</location>
    </subcellularLocation>
</comment>
<comment type="domain">
    <text evidence="8">The N-terminal region contains the highly conserved SGGXDS motif, predicted to be a P-loop motif involved in ATP binding.</text>
</comment>
<protein>
    <recommendedName>
        <fullName evidence="8">tRNA(Ile)-lysidine synthase</fullName>
        <ecNumber evidence="8">6.3.4.19</ecNumber>
    </recommendedName>
    <alternativeName>
        <fullName evidence="8">tRNA(Ile)-2-lysyl-cytidine synthase</fullName>
    </alternativeName>
    <alternativeName>
        <fullName evidence="8">tRNA(Ile)-lysidine synthetase</fullName>
    </alternativeName>
</protein>
<dbReference type="InterPro" id="IPR012796">
    <property type="entry name" value="Lysidine-tRNA-synth_C"/>
</dbReference>
<dbReference type="InterPro" id="IPR012795">
    <property type="entry name" value="tRNA_Ile_lys_synt_N"/>
</dbReference>
<evidence type="ECO:0000256" key="7">
    <source>
        <dbReference type="ARBA" id="ARBA00048539"/>
    </source>
</evidence>
<dbReference type="HAMAP" id="MF_01161">
    <property type="entry name" value="tRNA_Ile_lys_synt"/>
    <property type="match status" value="1"/>
</dbReference>
<evidence type="ECO:0000256" key="6">
    <source>
        <dbReference type="ARBA" id="ARBA00022840"/>
    </source>
</evidence>
<dbReference type="NCBIfam" id="TIGR02433">
    <property type="entry name" value="lysidine_TilS_C"/>
    <property type="match status" value="1"/>
</dbReference>
<name>A0ABN7YXN0_9BURK</name>
<dbReference type="RefSeq" id="WP_223990933.1">
    <property type="nucleotide sequence ID" value="NZ_CAJZAG010000007.1"/>
</dbReference>
<evidence type="ECO:0000256" key="8">
    <source>
        <dbReference type="HAMAP-Rule" id="MF_01161"/>
    </source>
</evidence>
<keyword evidence="4 8" id="KW-0819">tRNA processing</keyword>
<dbReference type="Pfam" id="PF11734">
    <property type="entry name" value="TilS_C"/>
    <property type="match status" value="1"/>
</dbReference>
<keyword evidence="11" id="KW-1185">Reference proteome</keyword>
<accession>A0ABN7YXN0</accession>
<keyword evidence="6 8" id="KW-0067">ATP-binding</keyword>
<dbReference type="InterPro" id="IPR014729">
    <property type="entry name" value="Rossmann-like_a/b/a_fold"/>
</dbReference>
<gene>
    <name evidence="8 10" type="primary">tilS</name>
    <name evidence="10" type="ORF">LMG32289_03735</name>
</gene>
<dbReference type="Proteomes" id="UP000706525">
    <property type="component" value="Unassembled WGS sequence"/>
</dbReference>
<evidence type="ECO:0000256" key="1">
    <source>
        <dbReference type="ARBA" id="ARBA00004496"/>
    </source>
</evidence>
<evidence type="ECO:0000256" key="5">
    <source>
        <dbReference type="ARBA" id="ARBA00022741"/>
    </source>
</evidence>
<dbReference type="EMBL" id="CAJZAG010000007">
    <property type="protein sequence ID" value="CAG9177165.1"/>
    <property type="molecule type" value="Genomic_DNA"/>
</dbReference>
<evidence type="ECO:0000313" key="10">
    <source>
        <dbReference type="EMBL" id="CAG9177165.1"/>
    </source>
</evidence>
<dbReference type="InterPro" id="IPR015262">
    <property type="entry name" value="tRNA_Ile_lys_synt_subst-bd"/>
</dbReference>
<evidence type="ECO:0000256" key="2">
    <source>
        <dbReference type="ARBA" id="ARBA00022490"/>
    </source>
</evidence>
<comment type="function">
    <text evidence="8">Ligates lysine onto the cytidine present at position 34 of the AUA codon-specific tRNA(Ile) that contains the anticodon CAU, in an ATP-dependent manner. Cytidine is converted to lysidine, thus changing the amino acid specificity of the tRNA from methionine to isoleucine.</text>
</comment>
<dbReference type="Gene3D" id="3.40.50.620">
    <property type="entry name" value="HUPs"/>
    <property type="match status" value="1"/>
</dbReference>
<dbReference type="EC" id="6.3.4.19" evidence="8"/>
<keyword evidence="3 8" id="KW-0436">Ligase</keyword>
<dbReference type="SUPFAM" id="SSF56037">
    <property type="entry name" value="PheT/TilS domain"/>
    <property type="match status" value="1"/>
</dbReference>
<comment type="caution">
    <text evidence="10">The sequence shown here is derived from an EMBL/GenBank/DDBJ whole genome shotgun (WGS) entry which is preliminary data.</text>
</comment>
<comment type="similarity">
    <text evidence="8">Belongs to the tRNA(Ile)-lysidine synthase family.</text>
</comment>
<proteinExistence type="inferred from homology"/>
<dbReference type="PANTHER" id="PTHR43033:SF1">
    <property type="entry name" value="TRNA(ILE)-LYSIDINE SYNTHASE-RELATED"/>
    <property type="match status" value="1"/>
</dbReference>
<dbReference type="Pfam" id="PF09179">
    <property type="entry name" value="TilS"/>
    <property type="match status" value="1"/>
</dbReference>
<evidence type="ECO:0000256" key="4">
    <source>
        <dbReference type="ARBA" id="ARBA00022694"/>
    </source>
</evidence>
<keyword evidence="2 8" id="KW-0963">Cytoplasm</keyword>
<dbReference type="Pfam" id="PF01171">
    <property type="entry name" value="ATP_bind_3"/>
    <property type="match status" value="1"/>
</dbReference>